<evidence type="ECO:0000313" key="3">
    <source>
        <dbReference type="Proteomes" id="UP000596660"/>
    </source>
</evidence>
<dbReference type="Pfam" id="PF13456">
    <property type="entry name" value="RVT_3"/>
    <property type="match status" value="1"/>
</dbReference>
<dbReference type="PANTHER" id="PTHR47723:SF21">
    <property type="entry name" value="POLYNUCLEOTIDYL TRANSFERASE, RIBONUCLEASE H-LIKE SUPERFAMILY PROTEIN"/>
    <property type="match status" value="1"/>
</dbReference>
<keyword evidence="3" id="KW-1185">Reference proteome</keyword>
<dbReference type="InterPro" id="IPR002156">
    <property type="entry name" value="RNaseH_domain"/>
</dbReference>
<dbReference type="GO" id="GO:0004523">
    <property type="term" value="F:RNA-DNA hybrid ribonuclease activity"/>
    <property type="evidence" value="ECO:0007669"/>
    <property type="project" value="InterPro"/>
</dbReference>
<dbReference type="InterPro" id="IPR044730">
    <property type="entry name" value="RNase_H-like_dom_plant"/>
</dbReference>
<dbReference type="GO" id="GO:0003676">
    <property type="term" value="F:nucleic acid binding"/>
    <property type="evidence" value="ECO:0007669"/>
    <property type="project" value="InterPro"/>
</dbReference>
<protein>
    <recommendedName>
        <fullName evidence="1">RNase H type-1 domain-containing protein</fullName>
    </recommendedName>
</protein>
<dbReference type="AlphaFoldDB" id="A0A803N4K3"/>
<evidence type="ECO:0000259" key="1">
    <source>
        <dbReference type="Pfam" id="PF13456"/>
    </source>
</evidence>
<dbReference type="InterPro" id="IPR053151">
    <property type="entry name" value="RNase_H-like"/>
</dbReference>
<evidence type="ECO:0000313" key="2">
    <source>
        <dbReference type="EnsemblPlants" id="AUR62040319-RA:cds"/>
    </source>
</evidence>
<dbReference type="Gramene" id="AUR62040319-RA">
    <property type="protein sequence ID" value="AUR62040319-RA:cds"/>
    <property type="gene ID" value="AUR62040319"/>
</dbReference>
<organism evidence="2 3">
    <name type="scientific">Chenopodium quinoa</name>
    <name type="common">Quinoa</name>
    <dbReference type="NCBI Taxonomy" id="63459"/>
    <lineage>
        <taxon>Eukaryota</taxon>
        <taxon>Viridiplantae</taxon>
        <taxon>Streptophyta</taxon>
        <taxon>Embryophyta</taxon>
        <taxon>Tracheophyta</taxon>
        <taxon>Spermatophyta</taxon>
        <taxon>Magnoliopsida</taxon>
        <taxon>eudicotyledons</taxon>
        <taxon>Gunneridae</taxon>
        <taxon>Pentapetalae</taxon>
        <taxon>Caryophyllales</taxon>
        <taxon>Chenopodiaceae</taxon>
        <taxon>Chenopodioideae</taxon>
        <taxon>Atripliceae</taxon>
        <taxon>Chenopodium</taxon>
    </lineage>
</organism>
<dbReference type="Proteomes" id="UP000596660">
    <property type="component" value="Unplaced"/>
</dbReference>
<dbReference type="EnsemblPlants" id="AUR62040319-RA">
    <property type="protein sequence ID" value="AUR62040319-RA:cds"/>
    <property type="gene ID" value="AUR62040319"/>
</dbReference>
<reference evidence="2" key="1">
    <citation type="journal article" date="2017" name="Nature">
        <title>The genome of Chenopodium quinoa.</title>
        <authorList>
            <person name="Jarvis D.E."/>
            <person name="Ho Y.S."/>
            <person name="Lightfoot D.J."/>
            <person name="Schmoeckel S.M."/>
            <person name="Li B."/>
            <person name="Borm T.J.A."/>
            <person name="Ohyanagi H."/>
            <person name="Mineta K."/>
            <person name="Michell C.T."/>
            <person name="Saber N."/>
            <person name="Kharbatia N.M."/>
            <person name="Rupper R.R."/>
            <person name="Sharp A.R."/>
            <person name="Dally N."/>
            <person name="Boughton B.A."/>
            <person name="Woo Y.H."/>
            <person name="Gao G."/>
            <person name="Schijlen E.G.W.M."/>
            <person name="Guo X."/>
            <person name="Momin A.A."/>
            <person name="Negrao S."/>
            <person name="Al-Babili S."/>
            <person name="Gehring C."/>
            <person name="Roessner U."/>
            <person name="Jung C."/>
            <person name="Murphy K."/>
            <person name="Arold S.T."/>
            <person name="Gojobori T."/>
            <person name="van der Linden C.G."/>
            <person name="van Loo E.N."/>
            <person name="Jellen E.N."/>
            <person name="Maughan P.J."/>
            <person name="Tester M."/>
        </authorList>
    </citation>
    <scope>NUCLEOTIDE SEQUENCE [LARGE SCALE GENOMIC DNA]</scope>
    <source>
        <strain evidence="2">cv. PI 614886</strain>
    </source>
</reference>
<dbReference type="PANTHER" id="PTHR47723">
    <property type="entry name" value="OS05G0353850 PROTEIN"/>
    <property type="match status" value="1"/>
</dbReference>
<dbReference type="CDD" id="cd06222">
    <property type="entry name" value="RNase_H_like"/>
    <property type="match status" value="1"/>
</dbReference>
<name>A0A803N4K3_CHEQI</name>
<feature type="domain" description="RNase H type-1" evidence="1">
    <location>
        <begin position="144"/>
        <end position="216"/>
    </location>
</feature>
<proteinExistence type="predicted"/>
<reference evidence="2" key="2">
    <citation type="submission" date="2021-03" db="UniProtKB">
        <authorList>
            <consortium name="EnsemblPlants"/>
        </authorList>
    </citation>
    <scope>IDENTIFICATION</scope>
</reference>
<accession>A0A803N4K3</accession>
<sequence>MADSNGASTSKHPMRKTDCDVVIEVESDSDDWVEVESGFPVTFEEEVGVGEVAGVDAGVEDGGAGNVEGGEATVEIISDEEDVVFVSKRCVISGVLGFLRLVSEYGKYNVAVECARAGGVASRSSWQPSTAGGVKVNTDAMLIAGGLHLALQLEFSKVELEGDTLAMVNAVNQGHIGRSPFDLDIEDIKETCTSLVSFSYSHVKRCGNVVAHFAARLSPLII</sequence>